<comment type="function">
    <text evidence="8">Serine/threonine protein kinase which activates checkpoint signaling upon genotoxic stresses such as ionizing radiation (IR), ultraviolet light (UV), or DNA replication stalling, thereby acting as a DNA damage sensor. Recognizes the substrate consensus sequence [ST]-Q. Phosphorylates histone H2A to form H2AS128ph (gamma-H2A) at sites of DNA damage, involved in the regulation of DNA damage response mechanism. Required for the control of telomere length and genome stability.</text>
</comment>
<dbReference type="PANTHER" id="PTHR37079">
    <property type="entry name" value="SERINE/THREONINE-PROTEIN KINASE ATM"/>
    <property type="match status" value="1"/>
</dbReference>
<evidence type="ECO:0000256" key="10">
    <source>
        <dbReference type="ARBA" id="ARBA00030222"/>
    </source>
</evidence>
<evidence type="ECO:0000256" key="14">
    <source>
        <dbReference type="SAM" id="MobiDB-lite"/>
    </source>
</evidence>
<evidence type="ECO:0000256" key="1">
    <source>
        <dbReference type="ARBA" id="ARBA00010769"/>
    </source>
</evidence>
<dbReference type="Pfam" id="PF11640">
    <property type="entry name" value="TAN"/>
    <property type="match status" value="1"/>
</dbReference>
<dbReference type="OrthoDB" id="381190at2759"/>
<sequence length="3057" mass="343666">MKGTSQAKLEDALNNLKGSKITERREALSSLRTIFERSNFLDNFHATGKHAWLAVFESLFSAVRIERDAANKAKSKTASTNTAHKRLEDVASTIRWLIERAVHRLNTSTTRKIFPTLLQQMVDSGQLFAPVALHYIKALRCLVGYAPHLDHIEDDTWVRMLEMGFNTLLGDPIRSTFDDDDDIAPSPVDSDMFDEDETIDDTDVLPTPSRKRARSDSNSTPGPSARKSTPQPKRKIRSSGQITVSQEQVEFMSVVSALLQSTSSPILSPDFPSLASSILVRLQRFLDMYTGDTSLLYDYVVALSSTLSHLSLNRAQEVAKFARKSWDRLVSLWGTKNKRIKEGLVSVLRVLISFVTSDDDTLRGTAPFDCFDGLRRLSVALDGEAESRWGIDGLSLDSLRLELSSFRNERAESSAFVASTFRFGWNFDSNQALAWAILELQADCIAKLFQISESIHHPSTPGNFGEGKRLRLENPIASLLTSIQHRSTSNVRAYHLQILLFVIDRHWGVLHDTLQQEVISTLLQFVSLDDGSVQSWVFLCFAAIAFTIGFPSQDQSSRLKPLVQDSGTWDSIWTNAIRRASVPTVSRAACHTAYIILTLTHADKGGSAHIPLPSPRVLVEIETLAKDLDVQGPPYPFDSVCAFLACCLKVASQDMHLYRMQLEEKALSWLVDCWKVATFRSKKQSLHMASDLMLLLESICGFGKRSDLVSRVPLPQGQISKILTDEAKTKVIKDFLLCARIPPFHPSETRAMLNSSLPAPHANDKGLIPPRGRERRITAFLLKSIESLLVDWDESTGHSTAETARQSLDLAVTALSFESSLVLNGTQANRRLIQCACKLIGTVTTLLCDVRWTVAERALICLGLDPLICLENDLGDDEPWGVMLPPDMGSGIKAQALSRLSCRNVDGVQKLQQCRMHFLRIVWQHPDVQSAFMNISTALRDLLCISLGSKPTSQTGSHAMDIDEQDGFEPIRTATEQHSTVKNESSGDGQLQHFVLDVCISFLVVGPALLSVSGEPTRDKELLELVLACAEPRPESFLSAFPIILQKCRQGTLKLSVQSLDNFLDELHNLLVLHHYAKSHRLQSLSTQLLASTLDIWAVPEVPISEATSKVADILGWLSGALHKKKIRSWVVRDLLAKLFDRYLARNPTENTWNQGLEALKDVPSPSVLLPTMGSDDDIRVRFRVAVLNARLFALARHKGLTISHIYMLIKKQLTVDLDNYEHMLTRILSLGNTMVVGSHVRRGAYWHLLETCLHTSRYHLHIEVVLRGVSERMGLPGLSSLFEAYASQMAFSIQQSGFDFLRFPPHILGYQERKECAAANFRSFTPTNIWNEGQKLFENHCKVLSKSMSEGIRICFGDILGYRIASWTDEHYTETDGLEESLRLATFEETEFDQCLAQNVDTIAASILKTFKDDDFSENGPVIKTLRTVDPSGYKAGTFQRLMRYRGSEEPHPPNLPAFHAETVLQALDYLRSLRSDLDDQATTYHILHQLFTDIDVSPLVNEQIRLINAICLWIAIHPQDFQEITLLHTLIHGATALLGQSDLARSAQSILDWAFSCYRKFKTKHPRIPDILVRICCVAYDYSQASADVQLASMGAELLKWTDHQASKLAQVPVLATQVMRALPAWPHQPSPELARLSESITGEHLSSVLKDPYIASSKFRLVRRLRDYAVSNEYNNDHFAQVDFWRLKNSIPQSERLQDADIDAFVDLLMLNKGRLDSFNGESSFSRPKFEKHSKNSKNAKDELDQTQEPIILILLAMVQGDSTSQSTAAYETLRLIKSVAPKTPSEGLAKTTEHDIELGYLEKYQRPPRAQATRDINELVSNEQYLDLVQNFPKWVASITTLLSDVLSAEAAFYSQLSAVLQSDTPFAEQILPILVYTILATECRPAAESNRHRGVLSDYFTSVLSSQASCIQCLRSVIDVVLHLRHFNMPTTVDHLSYNKWLDIDFILLSRSSISCGMYTTALLFLELAAETRGPIDYSEGILYEIYRHIDEPDGFYGIHDSNLHQNLLKRFHHENQWELAFRFHGAAFEAGDMARHTEGLVKSFHSFGFDHLANDALRTASHLESNGGPEAISYRLAWRTQTWDLPECDERSPGASLYLALRSIYRERDESFIDTAVRGALSREMDRLRALGPENFAEIREVIQDLMCLHEVANWRHASVQACLKSKDLSSGSLGQFTEIDPDFEFFNLENIMATRISLVRASRQKAEREQIGTLMGPFAQGLINIENRCLVRLSQAARAENQIQVALNSIVRAQKQEKVPSFSVHEEFANVLWCHKEEKIAVESLEMLPKAHWKTMISDSVCDHEKALVLARLGSWSSKACLKKPEDIQADYFRTATDLVLNESKYSTSSASQKAHATVYHESAIFAERQYSEIVKSPDAIRWKIYVGRKTEEIKKRQAELKLLASDTHAYKSLNAIQLKAQKLLYADVESSRKYYQARDTFLKQAISMYARSLQVSDLYDGDAVIRLCSLWFANFENDTPGLQEDIRTALELVPSRKVVFLSHQLTARISTPAEGDLSIVQKNLQQLVFRMCKEHPFHSLYQVYCLKPTVSSSKRQSIRITSPPTYDERAAAAHGIFDRLRGTTIPGNLKEIEQLCDACVGWAKFSTKGKELVKYVLQGNIRKIRNLRVPVITHHTPLDPTLLYNDCPWIDHYESAWKPAGGVNNPKISVCVGTDGIKYIQLFKGEGDDDLRQDAVMEQVFDLVNGILRRDRDTRRRQLNVRDYKVIPLAPQAGIIEFVGNTIPLSRWLPSAHRRYYPKDIAHEKISPALGDGRKGMNDERRIQVFRDMQKRVHPVMRHFFTEMHKTPIAWFAMRLNYTRTVATSSIVGHILGLGDRHTSNILIDIVSGQIVHIDLGIAFDQGKLLPIPELVPFRMTRDMVDGMGTSGTSGVFQRCAEETLRVLRDGSEVIMTVLEVFKHDPLHSWTASDTKIQRAQKEEPPQDSTKADTTKKPEGSTDAKEQEAPTVAPKPEVTANTVRPGLDIGIDMKSGNAEEAADRALNSVARKLDKSLSVQSAVNQLVTEATDVRNLGLIFQGKAFEGFLLSQH</sequence>
<evidence type="ECO:0000259" key="15">
    <source>
        <dbReference type="PROSITE" id="PS50290"/>
    </source>
</evidence>
<feature type="compositionally biased region" description="Acidic residues" evidence="14">
    <location>
        <begin position="191"/>
        <end position="203"/>
    </location>
</feature>
<dbReference type="InterPro" id="IPR018936">
    <property type="entry name" value="PI3/4_kinase_CS"/>
</dbReference>
<comment type="catalytic activity">
    <reaction evidence="13">
        <text>L-threonyl-[protein] + ATP = O-phospho-L-threonyl-[protein] + ADP + H(+)</text>
        <dbReference type="Rhea" id="RHEA:46608"/>
        <dbReference type="Rhea" id="RHEA-COMP:11060"/>
        <dbReference type="Rhea" id="RHEA-COMP:11605"/>
        <dbReference type="ChEBI" id="CHEBI:15378"/>
        <dbReference type="ChEBI" id="CHEBI:30013"/>
        <dbReference type="ChEBI" id="CHEBI:30616"/>
        <dbReference type="ChEBI" id="CHEBI:61977"/>
        <dbReference type="ChEBI" id="CHEBI:456216"/>
        <dbReference type="EC" id="2.7.11.1"/>
    </reaction>
</comment>
<dbReference type="InterPro" id="IPR011009">
    <property type="entry name" value="Kinase-like_dom_sf"/>
</dbReference>
<keyword evidence="18" id="KW-1185">Reference proteome</keyword>
<dbReference type="InterPro" id="IPR021668">
    <property type="entry name" value="TAN"/>
</dbReference>
<dbReference type="InterPro" id="IPR000403">
    <property type="entry name" value="PI3/4_kinase_cat_dom"/>
</dbReference>
<comment type="subunit">
    <text evidence="2">Associates with DNA double-strand breaks.</text>
</comment>
<feature type="region of interest" description="Disordered" evidence="14">
    <location>
        <begin position="178"/>
        <end position="240"/>
    </location>
</feature>
<evidence type="ECO:0000256" key="2">
    <source>
        <dbReference type="ARBA" id="ARBA00011370"/>
    </source>
</evidence>
<dbReference type="PROSITE" id="PS50290">
    <property type="entry name" value="PI3_4_KINASE_3"/>
    <property type="match status" value="1"/>
</dbReference>
<evidence type="ECO:0000256" key="9">
    <source>
        <dbReference type="ARBA" id="ARBA00030020"/>
    </source>
</evidence>
<feature type="domain" description="PI3K/PI4K catalytic" evidence="15">
    <location>
        <begin position="2661"/>
        <end position="2974"/>
    </location>
</feature>
<dbReference type="InterPro" id="IPR036940">
    <property type="entry name" value="PI3/4_kinase_cat_sf"/>
</dbReference>
<dbReference type="GO" id="GO:0004674">
    <property type="term" value="F:protein serine/threonine kinase activity"/>
    <property type="evidence" value="ECO:0007669"/>
    <property type="project" value="UniProtKB-KW"/>
</dbReference>
<organism evidence="17 18">
    <name type="scientific">Sphagnurus paluster</name>
    <dbReference type="NCBI Taxonomy" id="117069"/>
    <lineage>
        <taxon>Eukaryota</taxon>
        <taxon>Fungi</taxon>
        <taxon>Dikarya</taxon>
        <taxon>Basidiomycota</taxon>
        <taxon>Agaricomycotina</taxon>
        <taxon>Agaricomycetes</taxon>
        <taxon>Agaricomycetidae</taxon>
        <taxon>Agaricales</taxon>
        <taxon>Tricholomatineae</taxon>
        <taxon>Lyophyllaceae</taxon>
        <taxon>Sphagnurus</taxon>
    </lineage>
</organism>
<dbReference type="Pfam" id="PF00454">
    <property type="entry name" value="PI3_PI4_kinase"/>
    <property type="match status" value="1"/>
</dbReference>
<keyword evidence="6" id="KW-0808">Transferase</keyword>
<evidence type="ECO:0000256" key="8">
    <source>
        <dbReference type="ARBA" id="ARBA00025079"/>
    </source>
</evidence>
<evidence type="ECO:0000256" key="12">
    <source>
        <dbReference type="ARBA" id="ARBA00032467"/>
    </source>
</evidence>
<dbReference type="GO" id="GO:0006281">
    <property type="term" value="P:DNA repair"/>
    <property type="evidence" value="ECO:0007669"/>
    <property type="project" value="InterPro"/>
</dbReference>
<dbReference type="InterPro" id="IPR044107">
    <property type="entry name" value="PIKKc_ATM"/>
</dbReference>
<evidence type="ECO:0000256" key="5">
    <source>
        <dbReference type="ARBA" id="ARBA00022527"/>
    </source>
</evidence>
<protein>
    <recommendedName>
        <fullName evidence="3">Serine/threonine-protein kinase TEL1</fullName>
    </recommendedName>
    <alternativeName>
        <fullName evidence="9">ATM homolog</fullName>
    </alternativeName>
    <alternativeName>
        <fullName evidence="11 12">DNA-damage checkpoint kinase TEL1</fullName>
    </alternativeName>
    <alternativeName>
        <fullName evidence="4">Serine/threonine-protein kinase tel1</fullName>
    </alternativeName>
    <alternativeName>
        <fullName evidence="10">Telomere length regulation protein 1</fullName>
    </alternativeName>
</protein>
<evidence type="ECO:0000256" key="6">
    <source>
        <dbReference type="ARBA" id="ARBA00022679"/>
    </source>
</evidence>
<accession>A0A9P7K621</accession>
<feature type="compositionally biased region" description="Basic and acidic residues" evidence="14">
    <location>
        <begin position="2940"/>
        <end position="2972"/>
    </location>
</feature>
<name>A0A9P7K621_9AGAR</name>
<evidence type="ECO:0000256" key="13">
    <source>
        <dbReference type="ARBA" id="ARBA00047899"/>
    </source>
</evidence>
<reference evidence="17" key="1">
    <citation type="submission" date="2021-02" db="EMBL/GenBank/DDBJ databases">
        <authorList>
            <person name="Nieuwenhuis M."/>
            <person name="Van De Peppel L.J.J."/>
        </authorList>
    </citation>
    <scope>NUCLEOTIDE SEQUENCE</scope>
    <source>
        <strain evidence="17">D49</strain>
    </source>
</reference>
<comment type="caution">
    <text evidence="17">The sequence shown here is derived from an EMBL/GenBank/DDBJ whole genome shotgun (WGS) entry which is preliminary data.</text>
</comment>
<reference evidence="17" key="2">
    <citation type="submission" date="2021-10" db="EMBL/GenBank/DDBJ databases">
        <title>Phylogenomics reveals ancestral predisposition of the termite-cultivated fungus Termitomyces towards a domesticated lifestyle.</title>
        <authorList>
            <person name="Auxier B."/>
            <person name="Grum-Grzhimaylo A."/>
            <person name="Cardenas M.E."/>
            <person name="Lodge J.D."/>
            <person name="Laessoe T."/>
            <person name="Pedersen O."/>
            <person name="Smith M.E."/>
            <person name="Kuyper T.W."/>
            <person name="Franco-Molano E.A."/>
            <person name="Baroni T.J."/>
            <person name="Aanen D.K."/>
        </authorList>
    </citation>
    <scope>NUCLEOTIDE SEQUENCE</scope>
    <source>
        <strain evidence="17">D49</strain>
    </source>
</reference>
<keyword evidence="5" id="KW-0723">Serine/threonine-protein kinase</keyword>
<evidence type="ECO:0000256" key="11">
    <source>
        <dbReference type="ARBA" id="ARBA00031460"/>
    </source>
</evidence>
<feature type="compositionally biased region" description="Polar residues" evidence="14">
    <location>
        <begin position="216"/>
        <end position="231"/>
    </location>
</feature>
<dbReference type="Gene3D" id="1.10.1070.11">
    <property type="entry name" value="Phosphatidylinositol 3-/4-kinase, catalytic domain"/>
    <property type="match status" value="1"/>
</dbReference>
<dbReference type="SMART" id="SM01342">
    <property type="entry name" value="TAN"/>
    <property type="match status" value="1"/>
</dbReference>
<evidence type="ECO:0000259" key="16">
    <source>
        <dbReference type="PROSITE" id="PS51189"/>
    </source>
</evidence>
<dbReference type="Proteomes" id="UP000717328">
    <property type="component" value="Unassembled WGS sequence"/>
</dbReference>
<feature type="domain" description="FAT" evidence="16">
    <location>
        <begin position="1953"/>
        <end position="2557"/>
    </location>
</feature>
<dbReference type="Gene3D" id="3.30.1010.10">
    <property type="entry name" value="Phosphatidylinositol 3-kinase Catalytic Subunit, Chain A, domain 4"/>
    <property type="match status" value="1"/>
</dbReference>
<dbReference type="EMBL" id="JABCKI010005767">
    <property type="protein sequence ID" value="KAG5638353.1"/>
    <property type="molecule type" value="Genomic_DNA"/>
</dbReference>
<evidence type="ECO:0000313" key="17">
    <source>
        <dbReference type="EMBL" id="KAG5638353.1"/>
    </source>
</evidence>
<dbReference type="CDD" id="cd05171">
    <property type="entry name" value="PIKKc_ATM"/>
    <property type="match status" value="1"/>
</dbReference>
<keyword evidence="7" id="KW-0418">Kinase</keyword>
<dbReference type="PANTHER" id="PTHR37079:SF4">
    <property type="entry name" value="SERINE_THREONINE-PROTEIN KINASE ATM"/>
    <property type="match status" value="1"/>
</dbReference>
<dbReference type="SUPFAM" id="SSF48371">
    <property type="entry name" value="ARM repeat"/>
    <property type="match status" value="2"/>
</dbReference>
<dbReference type="PROSITE" id="PS00916">
    <property type="entry name" value="PI3_4_KINASE_2"/>
    <property type="match status" value="1"/>
</dbReference>
<evidence type="ECO:0000256" key="7">
    <source>
        <dbReference type="ARBA" id="ARBA00022777"/>
    </source>
</evidence>
<gene>
    <name evidence="17" type="ORF">H0H81_000486</name>
</gene>
<feature type="compositionally biased region" description="Basic and acidic residues" evidence="14">
    <location>
        <begin position="1731"/>
        <end position="1745"/>
    </location>
</feature>
<dbReference type="InterPro" id="IPR014009">
    <property type="entry name" value="PIK_FAT"/>
</dbReference>
<dbReference type="SMART" id="SM00146">
    <property type="entry name" value="PI3Kc"/>
    <property type="match status" value="1"/>
</dbReference>
<evidence type="ECO:0000256" key="3">
    <source>
        <dbReference type="ARBA" id="ARBA00014619"/>
    </source>
</evidence>
<dbReference type="SUPFAM" id="SSF56112">
    <property type="entry name" value="Protein kinase-like (PK-like)"/>
    <property type="match status" value="1"/>
</dbReference>
<feature type="region of interest" description="Disordered" evidence="14">
    <location>
        <begin position="1724"/>
        <end position="1745"/>
    </location>
</feature>
<dbReference type="PROSITE" id="PS51189">
    <property type="entry name" value="FAT"/>
    <property type="match status" value="1"/>
</dbReference>
<dbReference type="InterPro" id="IPR016024">
    <property type="entry name" value="ARM-type_fold"/>
</dbReference>
<dbReference type="InterPro" id="IPR038980">
    <property type="entry name" value="ATM_plant"/>
</dbReference>
<comment type="similarity">
    <text evidence="1">Belongs to the PI3/PI4-kinase family. ATM subfamily.</text>
</comment>
<feature type="region of interest" description="Disordered" evidence="14">
    <location>
        <begin position="2939"/>
        <end position="2991"/>
    </location>
</feature>
<proteinExistence type="inferred from homology"/>
<evidence type="ECO:0000256" key="4">
    <source>
        <dbReference type="ARBA" id="ARBA00020288"/>
    </source>
</evidence>
<evidence type="ECO:0000313" key="18">
    <source>
        <dbReference type="Proteomes" id="UP000717328"/>
    </source>
</evidence>